<dbReference type="HOGENOM" id="CLU_660510_0_0_1"/>
<keyword evidence="3" id="KW-1185">Reference proteome</keyword>
<dbReference type="OrthoDB" id="4174371at2759"/>
<evidence type="ECO:0000313" key="2">
    <source>
        <dbReference type="EMBL" id="EEQ32154.1"/>
    </source>
</evidence>
<gene>
    <name evidence="2" type="ORF">MCYG_04973</name>
</gene>
<sequence>MVSSTVMWEPGSSEDEERGDDSAVEDEENNGSSDLAVRGSGFFNWVSQELDRRASKAGSRTKPKDKKEIKFCGLQAFTNPYPSGGNLAKKKNVGKDIIYSVAKPDECGDFSFARRPTSKFSTDYKKFSSPWDPDRGFATEHIVEAQLIHQFSEDISKSMGEIFLDPYISKNPTRPATKWIADQYPVNTMWLDEFVLLTGGVNNVKSRMWNDGTLVDERYITDPLMGDDFLTMPLKGSKTINAILRFKDVIFAYKYHTEPEIERIFKLQIDRISTIFGNLDDETKHLDFEQNANALKKILRDYKPQELQKKWDKWIKEHTDKSIAKVEDFFNEHYHKYSDTRKRLQKGLQDAINAAEKEERENKKKTLNQQQKKAADAKREQHKAEKEKYETVIQYLKDLEATYLETMKTKWKNPLK</sequence>
<accession>C5FQK1</accession>
<organism evidence="2 3">
    <name type="scientific">Arthroderma otae (strain ATCC MYA-4605 / CBS 113480)</name>
    <name type="common">Microsporum canis</name>
    <dbReference type="NCBI Taxonomy" id="554155"/>
    <lineage>
        <taxon>Eukaryota</taxon>
        <taxon>Fungi</taxon>
        <taxon>Dikarya</taxon>
        <taxon>Ascomycota</taxon>
        <taxon>Pezizomycotina</taxon>
        <taxon>Eurotiomycetes</taxon>
        <taxon>Eurotiomycetidae</taxon>
        <taxon>Onygenales</taxon>
        <taxon>Arthrodermataceae</taxon>
        <taxon>Microsporum</taxon>
    </lineage>
</organism>
<feature type="compositionally biased region" description="Acidic residues" evidence="1">
    <location>
        <begin position="12"/>
        <end position="29"/>
    </location>
</feature>
<feature type="compositionally biased region" description="Basic and acidic residues" evidence="1">
    <location>
        <begin position="373"/>
        <end position="385"/>
    </location>
</feature>
<dbReference type="AlphaFoldDB" id="C5FQK1"/>
<reference evidence="3" key="1">
    <citation type="journal article" date="2012" name="MBio">
        <title>Comparative genome analysis of Trichophyton rubrum and related dermatophytes reveals candidate genes involved in infection.</title>
        <authorList>
            <person name="Martinez D.A."/>
            <person name="Oliver B.G."/>
            <person name="Graeser Y."/>
            <person name="Goldberg J.M."/>
            <person name="Li W."/>
            <person name="Martinez-Rossi N.M."/>
            <person name="Monod M."/>
            <person name="Shelest E."/>
            <person name="Barton R.C."/>
            <person name="Birch E."/>
            <person name="Brakhage A.A."/>
            <person name="Chen Z."/>
            <person name="Gurr S.J."/>
            <person name="Heiman D."/>
            <person name="Heitman J."/>
            <person name="Kosti I."/>
            <person name="Rossi A."/>
            <person name="Saif S."/>
            <person name="Samalova M."/>
            <person name="Saunders C.W."/>
            <person name="Shea T."/>
            <person name="Summerbell R.C."/>
            <person name="Xu J."/>
            <person name="Young S."/>
            <person name="Zeng Q."/>
            <person name="Birren B.W."/>
            <person name="Cuomo C.A."/>
            <person name="White T.C."/>
        </authorList>
    </citation>
    <scope>NUCLEOTIDE SEQUENCE [LARGE SCALE GENOMIC DNA]</scope>
    <source>
        <strain evidence="3">ATCC MYA-4605 / CBS 113480</strain>
    </source>
</reference>
<dbReference type="EMBL" id="DS995704">
    <property type="protein sequence ID" value="EEQ32154.1"/>
    <property type="molecule type" value="Genomic_DNA"/>
</dbReference>
<name>C5FQK1_ARTOC</name>
<evidence type="ECO:0000256" key="1">
    <source>
        <dbReference type="SAM" id="MobiDB-lite"/>
    </source>
</evidence>
<dbReference type="Proteomes" id="UP000002035">
    <property type="component" value="Unassembled WGS sequence"/>
</dbReference>
<feature type="region of interest" description="Disordered" evidence="1">
    <location>
        <begin position="1"/>
        <end position="38"/>
    </location>
</feature>
<dbReference type="RefSeq" id="XP_002847236.1">
    <property type="nucleotide sequence ID" value="XM_002847190.1"/>
</dbReference>
<dbReference type="eggNOG" id="KOG1216">
    <property type="taxonomic scope" value="Eukaryota"/>
</dbReference>
<evidence type="ECO:0000313" key="3">
    <source>
        <dbReference type="Proteomes" id="UP000002035"/>
    </source>
</evidence>
<dbReference type="STRING" id="554155.C5FQK1"/>
<protein>
    <submittedName>
        <fullName evidence="2">Uncharacterized protein</fullName>
    </submittedName>
</protein>
<proteinExistence type="predicted"/>
<dbReference type="VEuPathDB" id="FungiDB:MCYG_04973"/>
<dbReference type="GeneID" id="9223842"/>
<feature type="region of interest" description="Disordered" evidence="1">
    <location>
        <begin position="356"/>
        <end position="385"/>
    </location>
</feature>